<protein>
    <submittedName>
        <fullName evidence="2">Uncharacterized protein</fullName>
    </submittedName>
</protein>
<gene>
    <name evidence="2" type="ORF">PTSG_04033</name>
</gene>
<dbReference type="EMBL" id="GL832963">
    <property type="protein sequence ID" value="EGD83426.1"/>
    <property type="molecule type" value="Genomic_DNA"/>
</dbReference>
<proteinExistence type="predicted"/>
<feature type="compositionally biased region" description="Low complexity" evidence="1">
    <location>
        <begin position="236"/>
        <end position="251"/>
    </location>
</feature>
<feature type="region of interest" description="Disordered" evidence="1">
    <location>
        <begin position="101"/>
        <end position="304"/>
    </location>
</feature>
<evidence type="ECO:0000313" key="2">
    <source>
        <dbReference type="EMBL" id="EGD83426.1"/>
    </source>
</evidence>
<dbReference type="Proteomes" id="UP000007799">
    <property type="component" value="Unassembled WGS sequence"/>
</dbReference>
<feature type="compositionally biased region" description="Low complexity" evidence="1">
    <location>
        <begin position="280"/>
        <end position="294"/>
    </location>
</feature>
<sequence length="304" mass="32516">MEAQLFNRCVLKLNTAQSPQLALAHLYSETVRLKNKLSELQDVQEGERDNWQSAYDELHTAIDEGLQQERTVISFGRALLLAKDRRLADLQAAASRAESRVGSLESAATSQPQSQSQSQSQSRPHSRQSHYSTPSLPSSHEASSVATQHVQRTQQSRTPASTPASRPSTANTTASTMSPSQALRPSLQSSASTDLDLAPSPVRAATSPRKKRFIRRTGTIGTLTRKAGGGGGGANASGRTTAAASSTTSASFVKSLHFSRDRQADDDGAETTKRPKITPAKDAVVAADPSAVSPQDDERLLEEL</sequence>
<dbReference type="KEGG" id="sre:PTSG_04033"/>
<reference evidence="2" key="1">
    <citation type="submission" date="2009-08" db="EMBL/GenBank/DDBJ databases">
        <title>Annotation of Salpingoeca rosetta.</title>
        <authorList>
            <consortium name="The Broad Institute Genome Sequencing Platform"/>
            <person name="Russ C."/>
            <person name="Cuomo C."/>
            <person name="Burger G."/>
            <person name="Gray M.W."/>
            <person name="Holland P.W.H."/>
            <person name="King N."/>
            <person name="Lang F.B.F."/>
            <person name="Roger A.J."/>
            <person name="Ruiz-Trillo I."/>
            <person name="Young S.K."/>
            <person name="Zeng Q."/>
            <person name="Gargeya S."/>
            <person name="Alvarado L."/>
            <person name="Berlin A."/>
            <person name="Chapman S.B."/>
            <person name="Chen Z."/>
            <person name="Freedman E."/>
            <person name="Gellesch M."/>
            <person name="Goldberg J."/>
            <person name="Griggs A."/>
            <person name="Gujja S."/>
            <person name="Heilman E."/>
            <person name="Heiman D."/>
            <person name="Howarth C."/>
            <person name="Mehta T."/>
            <person name="Neiman D."/>
            <person name="Pearson M."/>
            <person name="Roberts A."/>
            <person name="Saif S."/>
            <person name="Shea T."/>
            <person name="Shenoy N."/>
            <person name="Sisk P."/>
            <person name="Stolte C."/>
            <person name="Sykes S."/>
            <person name="White J."/>
            <person name="Yandava C."/>
            <person name="Haas B."/>
            <person name="Nusbaum C."/>
            <person name="Birren B."/>
        </authorList>
    </citation>
    <scope>NUCLEOTIDE SEQUENCE [LARGE SCALE GENOMIC DNA]</scope>
    <source>
        <strain evidence="2">ATCC 50818</strain>
    </source>
</reference>
<feature type="compositionally biased region" description="Basic and acidic residues" evidence="1">
    <location>
        <begin position="258"/>
        <end position="273"/>
    </location>
</feature>
<evidence type="ECO:0000313" key="3">
    <source>
        <dbReference type="Proteomes" id="UP000007799"/>
    </source>
</evidence>
<dbReference type="AlphaFoldDB" id="F2U7K9"/>
<feature type="compositionally biased region" description="Low complexity" evidence="1">
    <location>
        <begin position="216"/>
        <end position="225"/>
    </location>
</feature>
<keyword evidence="3" id="KW-1185">Reference proteome</keyword>
<feature type="compositionally biased region" description="Polar residues" evidence="1">
    <location>
        <begin position="131"/>
        <end position="193"/>
    </location>
</feature>
<evidence type="ECO:0000256" key="1">
    <source>
        <dbReference type="SAM" id="MobiDB-lite"/>
    </source>
</evidence>
<dbReference type="RefSeq" id="XP_004994930.1">
    <property type="nucleotide sequence ID" value="XM_004994873.1"/>
</dbReference>
<accession>F2U7K9</accession>
<name>F2U7K9_SALR5</name>
<dbReference type="GeneID" id="16075508"/>
<dbReference type="InParanoid" id="F2U7K9"/>
<organism evidence="3">
    <name type="scientific">Salpingoeca rosetta (strain ATCC 50818 / BSB-021)</name>
    <dbReference type="NCBI Taxonomy" id="946362"/>
    <lineage>
        <taxon>Eukaryota</taxon>
        <taxon>Choanoflagellata</taxon>
        <taxon>Craspedida</taxon>
        <taxon>Salpingoecidae</taxon>
        <taxon>Salpingoeca</taxon>
    </lineage>
</organism>
<feature type="compositionally biased region" description="Low complexity" evidence="1">
    <location>
        <begin position="110"/>
        <end position="123"/>
    </location>
</feature>